<evidence type="ECO:0000313" key="2">
    <source>
        <dbReference type="Proteomes" id="UP000727407"/>
    </source>
</evidence>
<name>A0A8J4XDH8_CLAMG</name>
<feature type="non-terminal residue" evidence="1">
    <location>
        <position position="49"/>
    </location>
</feature>
<dbReference type="Proteomes" id="UP000727407">
    <property type="component" value="Unassembled WGS sequence"/>
</dbReference>
<keyword evidence="2" id="KW-1185">Reference proteome</keyword>
<reference evidence="1" key="1">
    <citation type="submission" date="2020-07" db="EMBL/GenBank/DDBJ databases">
        <title>Clarias magur genome sequencing, assembly and annotation.</title>
        <authorList>
            <person name="Kushwaha B."/>
            <person name="Kumar R."/>
            <person name="Das P."/>
            <person name="Joshi C.G."/>
            <person name="Kumar D."/>
            <person name="Nagpure N.S."/>
            <person name="Pandey M."/>
            <person name="Agarwal S."/>
            <person name="Srivastava S."/>
            <person name="Singh M."/>
            <person name="Sahoo L."/>
            <person name="Jayasankar P."/>
            <person name="Meher P.K."/>
            <person name="Koringa P.G."/>
            <person name="Iquebal M.A."/>
            <person name="Das S.P."/>
            <person name="Bit A."/>
            <person name="Patnaik S."/>
            <person name="Patel N."/>
            <person name="Shah T.M."/>
            <person name="Hinsu A."/>
            <person name="Jena J.K."/>
        </authorList>
    </citation>
    <scope>NUCLEOTIDE SEQUENCE</scope>
    <source>
        <strain evidence="1">CIFAMagur01</strain>
        <tissue evidence="1">Testis</tissue>
    </source>
</reference>
<feature type="non-terminal residue" evidence="1">
    <location>
        <position position="1"/>
    </location>
</feature>
<evidence type="ECO:0000313" key="1">
    <source>
        <dbReference type="EMBL" id="KAF5898560.1"/>
    </source>
</evidence>
<dbReference type="EMBL" id="QNUK01000196">
    <property type="protein sequence ID" value="KAF5898560.1"/>
    <property type="molecule type" value="Genomic_DNA"/>
</dbReference>
<proteinExistence type="predicted"/>
<gene>
    <name evidence="1" type="ORF">DAT39_011760</name>
</gene>
<accession>A0A8J4XDH8</accession>
<sequence length="49" mass="5767">HLPCCTVATRTWHKHSATTTCLQSERICSPYMEVDWSWFECWKNGQNGH</sequence>
<comment type="caution">
    <text evidence="1">The sequence shown here is derived from an EMBL/GenBank/DDBJ whole genome shotgun (WGS) entry which is preliminary data.</text>
</comment>
<protein>
    <submittedName>
        <fullName evidence="1">Uncharacterized protein</fullName>
    </submittedName>
</protein>
<dbReference type="AlphaFoldDB" id="A0A8J4XDH8"/>
<organism evidence="1 2">
    <name type="scientific">Clarias magur</name>
    <name type="common">Asian catfish</name>
    <name type="synonym">Macropteronotus magur</name>
    <dbReference type="NCBI Taxonomy" id="1594786"/>
    <lineage>
        <taxon>Eukaryota</taxon>
        <taxon>Metazoa</taxon>
        <taxon>Chordata</taxon>
        <taxon>Craniata</taxon>
        <taxon>Vertebrata</taxon>
        <taxon>Euteleostomi</taxon>
        <taxon>Actinopterygii</taxon>
        <taxon>Neopterygii</taxon>
        <taxon>Teleostei</taxon>
        <taxon>Ostariophysi</taxon>
        <taxon>Siluriformes</taxon>
        <taxon>Clariidae</taxon>
        <taxon>Clarias</taxon>
    </lineage>
</organism>